<keyword evidence="2" id="KW-1185">Reference proteome</keyword>
<proteinExistence type="predicted"/>
<name>A0ACB0XM02_MELEN</name>
<accession>A0ACB0XM02</accession>
<gene>
    <name evidence="1" type="ORF">MENTE1834_LOCUS956</name>
</gene>
<organism evidence="1 2">
    <name type="scientific">Meloidogyne enterolobii</name>
    <name type="common">Root-knot nematode worm</name>
    <name type="synonym">Meloidogyne mayaguensis</name>
    <dbReference type="NCBI Taxonomy" id="390850"/>
    <lineage>
        <taxon>Eukaryota</taxon>
        <taxon>Metazoa</taxon>
        <taxon>Ecdysozoa</taxon>
        <taxon>Nematoda</taxon>
        <taxon>Chromadorea</taxon>
        <taxon>Rhabditida</taxon>
        <taxon>Tylenchina</taxon>
        <taxon>Tylenchomorpha</taxon>
        <taxon>Tylenchoidea</taxon>
        <taxon>Meloidogynidae</taxon>
        <taxon>Meloidogyninae</taxon>
        <taxon>Meloidogyne</taxon>
    </lineage>
</organism>
<evidence type="ECO:0000313" key="1">
    <source>
        <dbReference type="EMBL" id="CAK5008077.1"/>
    </source>
</evidence>
<reference evidence="1" key="1">
    <citation type="submission" date="2023-11" db="EMBL/GenBank/DDBJ databases">
        <authorList>
            <person name="Poullet M."/>
        </authorList>
    </citation>
    <scope>NUCLEOTIDE SEQUENCE</scope>
    <source>
        <strain evidence="1">E1834</strain>
    </source>
</reference>
<evidence type="ECO:0000313" key="2">
    <source>
        <dbReference type="Proteomes" id="UP001497535"/>
    </source>
</evidence>
<dbReference type="EMBL" id="CAVMJV010000001">
    <property type="protein sequence ID" value="CAK5008077.1"/>
    <property type="molecule type" value="Genomic_DNA"/>
</dbReference>
<sequence length="81" mass="9463">MVTNRSFLLSIHFPPEEPLIECLVCFDKFPLNDIIYCNNTCDNLENRPWFSLFIYQAKNGLKQRNLVLHKGEHASLSQSHI</sequence>
<dbReference type="Proteomes" id="UP001497535">
    <property type="component" value="Unassembled WGS sequence"/>
</dbReference>
<protein>
    <submittedName>
        <fullName evidence="1">Uncharacterized protein</fullName>
    </submittedName>
</protein>
<comment type="caution">
    <text evidence="1">The sequence shown here is derived from an EMBL/GenBank/DDBJ whole genome shotgun (WGS) entry which is preliminary data.</text>
</comment>